<accession>A0A4R0EPJ1</accession>
<reference evidence="1 2" key="1">
    <citation type="submission" date="2019-02" db="EMBL/GenBank/DDBJ databases">
        <title>High diversity of culturable Acinetobacter species in natural soil and water ecosystems.</title>
        <authorList>
            <person name="Radolfova-Krizova L."/>
            <person name="Nemec A."/>
        </authorList>
    </citation>
    <scope>NUCLEOTIDE SEQUENCE [LARGE SCALE GENOMIC DNA]</scope>
    <source>
        <strain evidence="1 2">ANC 4281</strain>
    </source>
</reference>
<organism evidence="1 2">
    <name type="scientific">Acinetobacter terrae</name>
    <dbReference type="NCBI Taxonomy" id="2731247"/>
    <lineage>
        <taxon>Bacteria</taxon>
        <taxon>Pseudomonadati</taxon>
        <taxon>Pseudomonadota</taxon>
        <taxon>Gammaproteobacteria</taxon>
        <taxon>Moraxellales</taxon>
        <taxon>Moraxellaceae</taxon>
        <taxon>Acinetobacter</taxon>
        <taxon>Acinetobacter Taxon 24</taxon>
    </lineage>
</organism>
<sequence length="111" mass="13105">MGIKILTKHGYLSVMPSPMNQKVFLYSETEKLKEFRMQFFKKNYEQIFISHKKEISKRLEFLNLQNEFSKELIAAYPGLTLEIKNYQKNIESGIKNCEAKILTLNDLIKLI</sequence>
<protein>
    <submittedName>
        <fullName evidence="1">Uncharacterized protein</fullName>
    </submittedName>
</protein>
<name>A0A4R0EPJ1_9GAMM</name>
<dbReference type="AlphaFoldDB" id="A0A4R0EPJ1"/>
<gene>
    <name evidence="1" type="ORF">E0H85_03705</name>
</gene>
<evidence type="ECO:0000313" key="1">
    <source>
        <dbReference type="EMBL" id="TCB60965.1"/>
    </source>
</evidence>
<comment type="caution">
    <text evidence="1">The sequence shown here is derived from an EMBL/GenBank/DDBJ whole genome shotgun (WGS) entry which is preliminary data.</text>
</comment>
<dbReference type="EMBL" id="SJOA01000003">
    <property type="protein sequence ID" value="TCB60965.1"/>
    <property type="molecule type" value="Genomic_DNA"/>
</dbReference>
<evidence type="ECO:0000313" key="2">
    <source>
        <dbReference type="Proteomes" id="UP000291380"/>
    </source>
</evidence>
<dbReference type="Proteomes" id="UP000291380">
    <property type="component" value="Unassembled WGS sequence"/>
</dbReference>
<proteinExistence type="predicted"/>